<proteinExistence type="predicted"/>
<dbReference type="PANTHER" id="PTHR33074:SF76">
    <property type="entry name" value="OS11G0569701 PROTEIN"/>
    <property type="match status" value="1"/>
</dbReference>
<accession>A0ABC9B6K8</accession>
<sequence>MIERDCDGEFCPTTRELDQCDTGILHRGDDEILVAQLQIAHAAPFDTAELCLLQPGHTKWELKSAVPIVHNNGANKRHDLLMWQETHMVVPVGDRFLCWVNFYCSTFLLCDMAAVEDPKLRYVPLPVKAVPPKDDDEDFFDDHYEEQLPWLYYRSIGAVGPEVVRFVSIDNRCCCDAHVIRSSCEHSSSAFMVTMWTLALRTAQPMKWVKEAALDCEELWSLAASKGLPRVRLTCPVVSMEHPDVVCFMASEGDLLWTVDIDVKTNTLISATPCSPHPRKHVNYCNPLPAKLYSY</sequence>
<dbReference type="Pfam" id="PF07762">
    <property type="entry name" value="DUF1618"/>
    <property type="match status" value="1"/>
</dbReference>
<organism evidence="2 3">
    <name type="scientific">Urochloa decumbens</name>
    <dbReference type="NCBI Taxonomy" id="240449"/>
    <lineage>
        <taxon>Eukaryota</taxon>
        <taxon>Viridiplantae</taxon>
        <taxon>Streptophyta</taxon>
        <taxon>Embryophyta</taxon>
        <taxon>Tracheophyta</taxon>
        <taxon>Spermatophyta</taxon>
        <taxon>Magnoliopsida</taxon>
        <taxon>Liliopsida</taxon>
        <taxon>Poales</taxon>
        <taxon>Poaceae</taxon>
        <taxon>PACMAD clade</taxon>
        <taxon>Panicoideae</taxon>
        <taxon>Panicodae</taxon>
        <taxon>Paniceae</taxon>
        <taxon>Melinidinae</taxon>
        <taxon>Urochloa</taxon>
    </lineage>
</organism>
<dbReference type="Proteomes" id="UP001497457">
    <property type="component" value="Chromosome 24b"/>
</dbReference>
<evidence type="ECO:0000313" key="2">
    <source>
        <dbReference type="EMBL" id="CAL4994990.1"/>
    </source>
</evidence>
<dbReference type="PANTHER" id="PTHR33074">
    <property type="entry name" value="EXPRESSED PROTEIN-RELATED"/>
    <property type="match status" value="1"/>
</dbReference>
<dbReference type="EMBL" id="OZ075134">
    <property type="protein sequence ID" value="CAL4994990.1"/>
    <property type="molecule type" value="Genomic_DNA"/>
</dbReference>
<protein>
    <recommendedName>
        <fullName evidence="1">DUF1618 domain-containing protein</fullName>
    </recommendedName>
</protein>
<name>A0ABC9B6K8_9POAL</name>
<feature type="domain" description="DUF1618" evidence="1">
    <location>
        <begin position="99"/>
        <end position="247"/>
    </location>
</feature>
<keyword evidence="3" id="KW-1185">Reference proteome</keyword>
<evidence type="ECO:0000313" key="3">
    <source>
        <dbReference type="Proteomes" id="UP001497457"/>
    </source>
</evidence>
<reference evidence="2" key="1">
    <citation type="submission" date="2024-10" db="EMBL/GenBank/DDBJ databases">
        <authorList>
            <person name="Ryan C."/>
        </authorList>
    </citation>
    <scope>NUCLEOTIDE SEQUENCE [LARGE SCALE GENOMIC DNA]</scope>
</reference>
<evidence type="ECO:0000259" key="1">
    <source>
        <dbReference type="Pfam" id="PF07762"/>
    </source>
</evidence>
<dbReference type="AlphaFoldDB" id="A0ABC9B6K8"/>
<dbReference type="InterPro" id="IPR011676">
    <property type="entry name" value="DUF1618"/>
</dbReference>
<gene>
    <name evidence="2" type="ORF">URODEC1_LOCUS62165</name>
</gene>